<proteinExistence type="predicted"/>
<dbReference type="EMBL" id="MEIA01000477">
    <property type="protein sequence ID" value="OJF10395.1"/>
    <property type="molecule type" value="Genomic_DNA"/>
</dbReference>
<evidence type="ECO:0000313" key="2">
    <source>
        <dbReference type="EMBL" id="OJF10395.1"/>
    </source>
</evidence>
<evidence type="ECO:0000313" key="3">
    <source>
        <dbReference type="Proteomes" id="UP000182486"/>
    </source>
</evidence>
<protein>
    <submittedName>
        <fullName evidence="2">Uncharacterized protein</fullName>
    </submittedName>
</protein>
<comment type="caution">
    <text evidence="2">The sequence shown here is derived from an EMBL/GenBank/DDBJ whole genome shotgun (WGS) entry which is preliminary data.</text>
</comment>
<accession>A0A1K0GMG1</accession>
<organism evidence="2 3">
    <name type="scientific">Couchioplanes caeruleus subsp. caeruleus</name>
    <dbReference type="NCBI Taxonomy" id="56427"/>
    <lineage>
        <taxon>Bacteria</taxon>
        <taxon>Bacillati</taxon>
        <taxon>Actinomycetota</taxon>
        <taxon>Actinomycetes</taxon>
        <taxon>Micromonosporales</taxon>
        <taxon>Micromonosporaceae</taxon>
        <taxon>Couchioplanes</taxon>
    </lineage>
</organism>
<dbReference type="RefSeq" id="WP_071809123.1">
    <property type="nucleotide sequence ID" value="NZ_MEIA01000477.1"/>
</dbReference>
<feature type="compositionally biased region" description="Basic residues" evidence="1">
    <location>
        <begin position="34"/>
        <end position="49"/>
    </location>
</feature>
<dbReference type="AlphaFoldDB" id="A0A1K0GMG1"/>
<gene>
    <name evidence="2" type="ORF">BG844_32180</name>
</gene>
<sequence length="98" mass="11288">MFIHLIVAIVLLAALLAVRYLPIKALDRPTTRRPSSRNRSRRNRRRKPLRFTPGLLDGQVRPTRATKCSRCRGPILRGEDAYPTRNRRGLIGPCCYLH</sequence>
<evidence type="ECO:0000256" key="1">
    <source>
        <dbReference type="SAM" id="MobiDB-lite"/>
    </source>
</evidence>
<keyword evidence="3" id="KW-1185">Reference proteome</keyword>
<dbReference type="Proteomes" id="UP000182486">
    <property type="component" value="Unassembled WGS sequence"/>
</dbReference>
<feature type="region of interest" description="Disordered" evidence="1">
    <location>
        <begin position="28"/>
        <end position="59"/>
    </location>
</feature>
<name>A0A1K0GMG1_9ACTN</name>
<reference evidence="2 3" key="1">
    <citation type="submission" date="2016-09" db="EMBL/GenBank/DDBJ databases">
        <title>Couchioplanes caeruleus draft genome sequence.</title>
        <authorList>
            <person name="Sheehan J."/>
            <person name="Caffrey P."/>
        </authorList>
    </citation>
    <scope>NUCLEOTIDE SEQUENCE [LARGE SCALE GENOMIC DNA]</scope>
    <source>
        <strain evidence="2 3">DSM 43634</strain>
    </source>
</reference>